<reference evidence="3 4" key="1">
    <citation type="submission" date="2019-08" db="EMBL/GenBank/DDBJ databases">
        <title>The genome of the soybean aphid Biotype 1, its phylome, world population structure and adaptation to the North American continent.</title>
        <authorList>
            <person name="Giordano R."/>
            <person name="Donthu R.K."/>
            <person name="Hernandez A.G."/>
            <person name="Wright C.L."/>
            <person name="Zimin A.V."/>
        </authorList>
    </citation>
    <scope>NUCLEOTIDE SEQUENCE [LARGE SCALE GENOMIC DNA]</scope>
    <source>
        <tissue evidence="3">Whole aphids</tissue>
    </source>
</reference>
<dbReference type="OrthoDB" id="6602348at2759"/>
<gene>
    <name evidence="3" type="ORF">AGLY_003290</name>
</gene>
<dbReference type="Proteomes" id="UP000475862">
    <property type="component" value="Unassembled WGS sequence"/>
</dbReference>
<dbReference type="PROSITE" id="PS00028">
    <property type="entry name" value="ZINC_FINGER_C2H2_1"/>
    <property type="match status" value="1"/>
</dbReference>
<dbReference type="GO" id="GO:0008270">
    <property type="term" value="F:zinc ion binding"/>
    <property type="evidence" value="ECO:0007669"/>
    <property type="project" value="UniProtKB-KW"/>
</dbReference>
<evidence type="ECO:0000313" key="4">
    <source>
        <dbReference type="Proteomes" id="UP000475862"/>
    </source>
</evidence>
<dbReference type="EMBL" id="VYZN01000010">
    <property type="protein sequence ID" value="KAE9542429.1"/>
    <property type="molecule type" value="Genomic_DNA"/>
</dbReference>
<protein>
    <recommendedName>
        <fullName evidence="2">C2H2-type domain-containing protein</fullName>
    </recommendedName>
</protein>
<accession>A0A6G0U1D0</accession>
<dbReference type="InterPro" id="IPR013087">
    <property type="entry name" value="Znf_C2H2_type"/>
</dbReference>
<proteinExistence type="predicted"/>
<sequence length="356" mass="41118">MVITLIPKMGPQSKLLALLQTLKDEIQKGKVVRYLINIMNDSKLFKEILSSKSTSEVLSESSNAIDIQNIKMVISEDDFNFFNNEQSSLNISPDESSSTQLFLQDMNSDDCSLDGKMVLDYYNCHKCLSFTMKNKLSSVLIKHVLKKQTDLEINKLLFANSAKKAILLFQIEENNLINTVILKEKFKRKHDDEPQLNPCEGYKLQFYNIFSTYYKNKNIDKFLFLNTCSIILIDYEDSLTWLKHQVEVELVLNKLWNETSLQRLKLHKNDNMMNAISEFICKVSNCFRSFETLNSFKKHLNTHNCIPNLNLNKSFNTKKIKPACSIDLKVTTEPDISVLASHELPLINLTSDFLQE</sequence>
<keyword evidence="4" id="KW-1185">Reference proteome</keyword>
<keyword evidence="1" id="KW-0863">Zinc-finger</keyword>
<evidence type="ECO:0000313" key="3">
    <source>
        <dbReference type="EMBL" id="KAE9542429.1"/>
    </source>
</evidence>
<name>A0A6G0U1D0_APHGL</name>
<dbReference type="PROSITE" id="PS50157">
    <property type="entry name" value="ZINC_FINGER_C2H2_2"/>
    <property type="match status" value="1"/>
</dbReference>
<evidence type="ECO:0000256" key="1">
    <source>
        <dbReference type="PROSITE-ProRule" id="PRU00042"/>
    </source>
</evidence>
<dbReference type="AlphaFoldDB" id="A0A6G0U1D0"/>
<feature type="domain" description="C2H2-type" evidence="2">
    <location>
        <begin position="279"/>
        <end position="303"/>
    </location>
</feature>
<keyword evidence="1" id="KW-0479">Metal-binding</keyword>
<comment type="caution">
    <text evidence="3">The sequence shown here is derived from an EMBL/GenBank/DDBJ whole genome shotgun (WGS) entry which is preliminary data.</text>
</comment>
<organism evidence="3 4">
    <name type="scientific">Aphis glycines</name>
    <name type="common">Soybean aphid</name>
    <dbReference type="NCBI Taxonomy" id="307491"/>
    <lineage>
        <taxon>Eukaryota</taxon>
        <taxon>Metazoa</taxon>
        <taxon>Ecdysozoa</taxon>
        <taxon>Arthropoda</taxon>
        <taxon>Hexapoda</taxon>
        <taxon>Insecta</taxon>
        <taxon>Pterygota</taxon>
        <taxon>Neoptera</taxon>
        <taxon>Paraneoptera</taxon>
        <taxon>Hemiptera</taxon>
        <taxon>Sternorrhyncha</taxon>
        <taxon>Aphidomorpha</taxon>
        <taxon>Aphidoidea</taxon>
        <taxon>Aphididae</taxon>
        <taxon>Aphidini</taxon>
        <taxon>Aphis</taxon>
        <taxon>Aphis</taxon>
    </lineage>
</organism>
<keyword evidence="1" id="KW-0862">Zinc</keyword>
<evidence type="ECO:0000259" key="2">
    <source>
        <dbReference type="PROSITE" id="PS50157"/>
    </source>
</evidence>